<feature type="repeat" description="TPR" evidence="1">
    <location>
        <begin position="193"/>
        <end position="226"/>
    </location>
</feature>
<name>A0ABX3P2F2_9BACT</name>
<evidence type="ECO:0000313" key="3">
    <source>
        <dbReference type="EMBL" id="OQP53821.1"/>
    </source>
</evidence>
<sequence length="549" mass="62510">MLMKKGVSLFLCAITSLVAVSQNIQDAKKFIYYERYKTAEDQLQQVVKTDPANGEGWYLLSKAYLSSNDPAPLQNLLSQAPASLKEEPYFQVAYGSYLLNKGNKDSAKYYFDRALDKTREKNADILSAIANAHIVAKTGDANYAVELLNKAVNREKKDPALFTMLGDAQRKQGNGSDAYKSYVMALDKDGKHAAALYRMGKIFVSQKNPEMYLKYFNQALEADSNFAPAVYELYYHYYFTEPQKAMEYFKQYVAKSDPNKTNDVLYTDLLYLNKQYQDAITNAQRLLGSNNNADSMPRLYKLMAYSYLGLKDSANAMTSMSRYFSKEVDTNMVAKDYEVMAGLYSGVPGKEDSAIAYYLKTADMAKDQAEKFHFYKKLSELYKDQKDYLNQGKWLGMYYTNNPKATNIDLFNWGIANFKAEAYDQADTVFGAYIQKYPDQAFGYYWRARVNSLSDSTMEKGSAIPWYNKLISMIETDTNNKTNKKWLVEAYGYLAAYQTNQVKDYKSATENLKKILTVDPENKDAKQYISVLEKKIAADNSNSTTGTSK</sequence>
<dbReference type="InterPro" id="IPR011990">
    <property type="entry name" value="TPR-like_helical_dom_sf"/>
</dbReference>
<dbReference type="PANTHER" id="PTHR12558:SF13">
    <property type="entry name" value="CELL DIVISION CYCLE PROTEIN 27 HOMOLOG"/>
    <property type="match status" value="1"/>
</dbReference>
<keyword evidence="1" id="KW-0802">TPR repeat</keyword>
<dbReference type="EMBL" id="LWBO01000002">
    <property type="protein sequence ID" value="OQP53821.1"/>
    <property type="molecule type" value="Genomic_DNA"/>
</dbReference>
<keyword evidence="4" id="KW-1185">Reference proteome</keyword>
<evidence type="ECO:0000256" key="2">
    <source>
        <dbReference type="SAM" id="SignalP"/>
    </source>
</evidence>
<proteinExistence type="predicted"/>
<accession>A0ABX3P2F2</accession>
<feature type="chain" id="PRO_5045264818" description="Tetratricopeptide TPR_1 repeat-containing protein" evidence="2">
    <location>
        <begin position="22"/>
        <end position="549"/>
    </location>
</feature>
<dbReference type="Pfam" id="PF13432">
    <property type="entry name" value="TPR_16"/>
    <property type="match status" value="1"/>
</dbReference>
<evidence type="ECO:0008006" key="5">
    <source>
        <dbReference type="Google" id="ProtNLM"/>
    </source>
</evidence>
<organism evidence="3 4">
    <name type="scientific">Niastella koreensis</name>
    <dbReference type="NCBI Taxonomy" id="354356"/>
    <lineage>
        <taxon>Bacteria</taxon>
        <taxon>Pseudomonadati</taxon>
        <taxon>Bacteroidota</taxon>
        <taxon>Chitinophagia</taxon>
        <taxon>Chitinophagales</taxon>
        <taxon>Chitinophagaceae</taxon>
        <taxon>Niastella</taxon>
    </lineage>
</organism>
<feature type="signal peptide" evidence="2">
    <location>
        <begin position="1"/>
        <end position="21"/>
    </location>
</feature>
<keyword evidence="2" id="KW-0732">Signal</keyword>
<dbReference type="Proteomes" id="UP000192277">
    <property type="component" value="Unassembled WGS sequence"/>
</dbReference>
<evidence type="ECO:0000313" key="4">
    <source>
        <dbReference type="Proteomes" id="UP000192277"/>
    </source>
</evidence>
<dbReference type="PROSITE" id="PS50005">
    <property type="entry name" value="TPR"/>
    <property type="match status" value="1"/>
</dbReference>
<dbReference type="SUPFAM" id="SSF48452">
    <property type="entry name" value="TPR-like"/>
    <property type="match status" value="2"/>
</dbReference>
<reference evidence="3 4" key="1">
    <citation type="submission" date="2016-04" db="EMBL/GenBank/DDBJ databases">
        <authorList>
            <person name="Chen L."/>
            <person name="Zhuang W."/>
            <person name="Wang G."/>
        </authorList>
    </citation>
    <scope>NUCLEOTIDE SEQUENCE [LARGE SCALE GENOMIC DNA]</scope>
    <source>
        <strain evidence="4">GR20</strain>
    </source>
</reference>
<dbReference type="SMART" id="SM00028">
    <property type="entry name" value="TPR"/>
    <property type="match status" value="3"/>
</dbReference>
<protein>
    <recommendedName>
        <fullName evidence="5">Tetratricopeptide TPR_1 repeat-containing protein</fullName>
    </recommendedName>
</protein>
<comment type="caution">
    <text evidence="3">The sequence shown here is derived from an EMBL/GenBank/DDBJ whole genome shotgun (WGS) entry which is preliminary data.</text>
</comment>
<dbReference type="PANTHER" id="PTHR12558">
    <property type="entry name" value="CELL DIVISION CYCLE 16,23,27"/>
    <property type="match status" value="1"/>
</dbReference>
<dbReference type="Gene3D" id="1.25.40.10">
    <property type="entry name" value="Tetratricopeptide repeat domain"/>
    <property type="match status" value="3"/>
</dbReference>
<dbReference type="InterPro" id="IPR019734">
    <property type="entry name" value="TPR_rpt"/>
</dbReference>
<evidence type="ECO:0000256" key="1">
    <source>
        <dbReference type="PROSITE-ProRule" id="PRU00339"/>
    </source>
</evidence>
<gene>
    <name evidence="3" type="ORF">A4D02_19150</name>
</gene>